<keyword evidence="4" id="KW-1185">Reference proteome</keyword>
<dbReference type="Ensembl" id="ENSPCET00000009204.1">
    <property type="protein sequence ID" value="ENSPCEP00000008891.1"/>
    <property type="gene ID" value="ENSPCEG00000007147.1"/>
</dbReference>
<dbReference type="SUPFAM" id="SSF55909">
    <property type="entry name" value="Pentein"/>
    <property type="match status" value="1"/>
</dbReference>
<dbReference type="AlphaFoldDB" id="A0A8C8RS76"/>
<dbReference type="FunFam" id="3.75.10.10:FF:000004">
    <property type="entry name" value="N(G),N(G)-dimethylarginine dimethylaminohydrolase 1"/>
    <property type="match status" value="1"/>
</dbReference>
<dbReference type="InterPro" id="IPR033199">
    <property type="entry name" value="DDAH-like"/>
</dbReference>
<evidence type="ECO:0000256" key="1">
    <source>
        <dbReference type="ARBA" id="ARBA00008532"/>
    </source>
</evidence>
<proteinExistence type="inferred from homology"/>
<evidence type="ECO:0000256" key="2">
    <source>
        <dbReference type="ARBA" id="ARBA00022801"/>
    </source>
</evidence>
<evidence type="ECO:0000313" key="4">
    <source>
        <dbReference type="Proteomes" id="UP000694393"/>
    </source>
</evidence>
<name>A0A8C8RS76_9SAUR</name>
<reference evidence="3" key="1">
    <citation type="submission" date="2025-08" db="UniProtKB">
        <authorList>
            <consortium name="Ensembl"/>
        </authorList>
    </citation>
    <scope>IDENTIFICATION</scope>
</reference>
<dbReference type="Gene3D" id="3.75.10.10">
    <property type="entry name" value="L-arginine/glycine Amidinotransferase, Chain A"/>
    <property type="match status" value="1"/>
</dbReference>
<accession>A0A8C8RS76</accession>
<comment type="similarity">
    <text evidence="1">Belongs to the DDAH family.</text>
</comment>
<organism evidence="3 4">
    <name type="scientific">Pelusios castaneus</name>
    <name type="common">West African mud turtle</name>
    <dbReference type="NCBI Taxonomy" id="367368"/>
    <lineage>
        <taxon>Eukaryota</taxon>
        <taxon>Metazoa</taxon>
        <taxon>Chordata</taxon>
        <taxon>Craniata</taxon>
        <taxon>Vertebrata</taxon>
        <taxon>Euteleostomi</taxon>
        <taxon>Archelosauria</taxon>
        <taxon>Testudinata</taxon>
        <taxon>Testudines</taxon>
        <taxon>Pleurodira</taxon>
        <taxon>Pelomedusidae</taxon>
        <taxon>Pelusios</taxon>
    </lineage>
</organism>
<keyword evidence="2" id="KW-0378">Hydrolase</keyword>
<evidence type="ECO:0008006" key="5">
    <source>
        <dbReference type="Google" id="ProtNLM"/>
    </source>
</evidence>
<dbReference type="PANTHER" id="PTHR12737">
    <property type="entry name" value="DIMETHYLARGININE DIMETHYLAMINOHYDROLASE"/>
    <property type="match status" value="1"/>
</dbReference>
<protein>
    <recommendedName>
        <fullName evidence="5">Dimethylargininase</fullName>
    </recommendedName>
</protein>
<reference evidence="3" key="2">
    <citation type="submission" date="2025-09" db="UniProtKB">
        <authorList>
            <consortium name="Ensembl"/>
        </authorList>
    </citation>
    <scope>IDENTIFICATION</scope>
</reference>
<evidence type="ECO:0000313" key="3">
    <source>
        <dbReference type="Ensembl" id="ENSPCEP00000008891.1"/>
    </source>
</evidence>
<dbReference type="PANTHER" id="PTHR12737:SF16">
    <property type="entry name" value="N(G),N(G)-DIMETHYLARGININE DIMETHYLAMINOHYDROLASE 2"/>
    <property type="match status" value="1"/>
</dbReference>
<dbReference type="Proteomes" id="UP000694393">
    <property type="component" value="Unplaced"/>
</dbReference>
<dbReference type="GO" id="GO:0016787">
    <property type="term" value="F:hydrolase activity"/>
    <property type="evidence" value="ECO:0007669"/>
    <property type="project" value="UniProtKB-KW"/>
</dbReference>
<sequence>MAGLSSFGKYTHAIVCCIPDSLGTRPAKDGASEGQPEPVDLAKAHRQYGVYTGILRQKLGLQVIELAADEGLPHSVLVEDITVIQGDTALITRPWEPARRGEISSIKKVLEELKMRVVEVTDDGATLDGSDVLFTGREFFVGISRWTNHRGAEMVADTFRDFAVSTIPVPGSCHLKSFCSMAGPDTIAIGSSEAAKKAIRTMEQLTDHHYDTLTVPDDPAGNCVYVRLGPKGSALLHRSPEEFPSSQQPFQKLPDLTLIPVACSEVAKLGGTLSSCSLLINKKLDR</sequence>